<organism evidence="1 2">
    <name type="scientific">Archaeoglobus fulgidus</name>
    <dbReference type="NCBI Taxonomy" id="2234"/>
    <lineage>
        <taxon>Archaea</taxon>
        <taxon>Methanobacteriati</taxon>
        <taxon>Methanobacteriota</taxon>
        <taxon>Archaeoglobi</taxon>
        <taxon>Archaeoglobales</taxon>
        <taxon>Archaeoglobaceae</taxon>
        <taxon>Archaeoglobus</taxon>
    </lineage>
</organism>
<dbReference type="Proteomes" id="UP000054307">
    <property type="component" value="Unassembled WGS sequence"/>
</dbReference>
<feature type="non-terminal residue" evidence="1">
    <location>
        <position position="1"/>
    </location>
</feature>
<dbReference type="EMBL" id="LGEQ01000096">
    <property type="protein sequence ID" value="KUJ92397.1"/>
    <property type="molecule type" value="Genomic_DNA"/>
</dbReference>
<dbReference type="PANTHER" id="PTHR34655:SF2">
    <property type="entry name" value="PEROXIREDOXIN FAMILY PROTEIN"/>
    <property type="match status" value="1"/>
</dbReference>
<gene>
    <name evidence="1" type="ORF">XD40_2409</name>
</gene>
<dbReference type="PANTHER" id="PTHR34655">
    <property type="entry name" value="CONSERVED WITHIN P. AEROPHILUM"/>
    <property type="match status" value="1"/>
</dbReference>
<sequence length="111" mass="11998">TSGIDTPERLYAPFVLAMTAKAMGDDAIIYFVIKGVTVVKKDNAEKIKMGNFPPLSELMKQARESGVEMMVCDRSSELLGIDKGEIVDGVKIVGAATLNQLVLEADGVLYF</sequence>
<protein>
    <submittedName>
        <fullName evidence="1">Uncharacterized protein</fullName>
    </submittedName>
</protein>
<proteinExistence type="predicted"/>
<comment type="caution">
    <text evidence="1">The sequence shown here is derived from an EMBL/GenBank/DDBJ whole genome shotgun (WGS) entry which is preliminary data.</text>
</comment>
<dbReference type="AlphaFoldDB" id="A0A101DBF3"/>
<dbReference type="Pfam" id="PF02635">
    <property type="entry name" value="DsrE"/>
    <property type="match status" value="1"/>
</dbReference>
<dbReference type="Gene3D" id="3.40.1260.10">
    <property type="entry name" value="DsrEFH-like"/>
    <property type="match status" value="1"/>
</dbReference>
<evidence type="ECO:0000313" key="1">
    <source>
        <dbReference type="EMBL" id="KUJ92397.1"/>
    </source>
</evidence>
<accession>A0A101DBF3</accession>
<dbReference type="PATRIC" id="fig|2234.6.peg.502"/>
<dbReference type="InterPro" id="IPR027396">
    <property type="entry name" value="DsrEFH-like"/>
</dbReference>
<name>A0A101DBF3_ARCFL</name>
<dbReference type="InterPro" id="IPR003787">
    <property type="entry name" value="Sulphur_relay_DsrE/F-like"/>
</dbReference>
<dbReference type="SUPFAM" id="SSF75169">
    <property type="entry name" value="DsrEFH-like"/>
    <property type="match status" value="1"/>
</dbReference>
<evidence type="ECO:0000313" key="2">
    <source>
        <dbReference type="Proteomes" id="UP000054307"/>
    </source>
</evidence>
<reference evidence="2" key="1">
    <citation type="journal article" date="2015" name="MBio">
        <title>Genome-Resolved Metagenomic Analysis Reveals Roles for Candidate Phyla and Other Microbial Community Members in Biogeochemical Transformations in Oil Reservoirs.</title>
        <authorList>
            <person name="Hu P."/>
            <person name="Tom L."/>
            <person name="Singh A."/>
            <person name="Thomas B.C."/>
            <person name="Baker B.J."/>
            <person name="Piceno Y.M."/>
            <person name="Andersen G.L."/>
            <person name="Banfield J.F."/>
        </authorList>
    </citation>
    <scope>NUCLEOTIDE SEQUENCE [LARGE SCALE GENOMIC DNA]</scope>
</reference>